<reference evidence="7 8" key="1">
    <citation type="submission" date="2019-07" db="EMBL/GenBank/DDBJ databases">
        <authorList>
            <person name="Jastrzebski P J."/>
            <person name="Paukszto L."/>
            <person name="Jastrzebski P J."/>
        </authorList>
    </citation>
    <scope>NUCLEOTIDE SEQUENCE [LARGE SCALE GENOMIC DNA]</scope>
    <source>
        <strain evidence="7 8">WMS-il1</strain>
    </source>
</reference>
<keyword evidence="8" id="KW-1185">Reference proteome</keyword>
<accession>A0A564YMT6</accession>
<dbReference type="InterPro" id="IPR001781">
    <property type="entry name" value="Znf_LIM"/>
</dbReference>
<evidence type="ECO:0000256" key="3">
    <source>
        <dbReference type="ARBA" id="ARBA00023038"/>
    </source>
</evidence>
<evidence type="ECO:0000256" key="2">
    <source>
        <dbReference type="ARBA" id="ARBA00022833"/>
    </source>
</evidence>
<feature type="region of interest" description="Disordered" evidence="5">
    <location>
        <begin position="321"/>
        <end position="356"/>
    </location>
</feature>
<dbReference type="PROSITE" id="PS50023">
    <property type="entry name" value="LIM_DOMAIN_2"/>
    <property type="match status" value="1"/>
</dbReference>
<dbReference type="GO" id="GO:0046872">
    <property type="term" value="F:metal ion binding"/>
    <property type="evidence" value="ECO:0007669"/>
    <property type="project" value="UniProtKB-KW"/>
</dbReference>
<dbReference type="Gene3D" id="2.10.110.10">
    <property type="entry name" value="Cysteine Rich Protein"/>
    <property type="match status" value="1"/>
</dbReference>
<feature type="region of interest" description="Disordered" evidence="5">
    <location>
        <begin position="1"/>
        <end position="140"/>
    </location>
</feature>
<evidence type="ECO:0000313" key="8">
    <source>
        <dbReference type="Proteomes" id="UP000321570"/>
    </source>
</evidence>
<feature type="compositionally biased region" description="Basic and acidic residues" evidence="5">
    <location>
        <begin position="225"/>
        <end position="264"/>
    </location>
</feature>
<gene>
    <name evidence="7" type="ORF">WMSIL1_LOCUS7895</name>
</gene>
<evidence type="ECO:0000256" key="1">
    <source>
        <dbReference type="ARBA" id="ARBA00022723"/>
    </source>
</evidence>
<protein>
    <recommendedName>
        <fullName evidence="6">LIM zinc-binding domain-containing protein</fullName>
    </recommendedName>
</protein>
<dbReference type="AlphaFoldDB" id="A0A564YMT6"/>
<keyword evidence="1 4" id="KW-0479">Metal-binding</keyword>
<dbReference type="EMBL" id="CABIJS010000299">
    <property type="protein sequence ID" value="VUZ48597.1"/>
    <property type="molecule type" value="Genomic_DNA"/>
</dbReference>
<sequence>MEQSGEDISAVQQHVSLPVNLTQKRHSSDESENIESEEEQKNGELGEELDTHVDSEVDTSEQKNENYSTNKLTVKRAENLSVSEESDYEEPKKINDTSSPVVDETMPTGADKSQPSVEASEVPSDNVYNAKSVEVDDAEKEEEQECMKCLKCGELIISGEKKINGFSSSPSHSNVNCFLCAHCDSPISNEDYKVNEDQPSCNPHCDNRSSADIPKEEAIHVPTVKHEDEKLESESPKSMEKEKKECISNGKELQHEEETLRVDDILPPTGSAKRLVEQWSNIEALKISASTTNSAQSDSSPMYPPNTAKSIAAKFLAGITEEQQPPKPRTSIEPSEHLPSQGQARGLIAKFSAMHA</sequence>
<dbReference type="SMART" id="SM00132">
    <property type="entry name" value="LIM"/>
    <property type="match status" value="1"/>
</dbReference>
<evidence type="ECO:0000256" key="4">
    <source>
        <dbReference type="PROSITE-ProRule" id="PRU00125"/>
    </source>
</evidence>
<dbReference type="Proteomes" id="UP000321570">
    <property type="component" value="Unassembled WGS sequence"/>
</dbReference>
<feature type="domain" description="LIM zinc-binding" evidence="6">
    <location>
        <begin position="147"/>
        <end position="211"/>
    </location>
</feature>
<keyword evidence="2 4" id="KW-0862">Zinc</keyword>
<organism evidence="7 8">
    <name type="scientific">Hymenolepis diminuta</name>
    <name type="common">Rat tapeworm</name>
    <dbReference type="NCBI Taxonomy" id="6216"/>
    <lineage>
        <taxon>Eukaryota</taxon>
        <taxon>Metazoa</taxon>
        <taxon>Spiralia</taxon>
        <taxon>Lophotrochozoa</taxon>
        <taxon>Platyhelminthes</taxon>
        <taxon>Cestoda</taxon>
        <taxon>Eucestoda</taxon>
        <taxon>Cyclophyllidea</taxon>
        <taxon>Hymenolepididae</taxon>
        <taxon>Hymenolepis</taxon>
    </lineage>
</organism>
<evidence type="ECO:0000256" key="5">
    <source>
        <dbReference type="SAM" id="MobiDB-lite"/>
    </source>
</evidence>
<keyword evidence="3 4" id="KW-0440">LIM domain</keyword>
<proteinExistence type="predicted"/>
<evidence type="ECO:0000313" key="7">
    <source>
        <dbReference type="EMBL" id="VUZ48597.1"/>
    </source>
</evidence>
<evidence type="ECO:0000259" key="6">
    <source>
        <dbReference type="PROSITE" id="PS50023"/>
    </source>
</evidence>
<name>A0A564YMT6_HYMDI</name>
<dbReference type="CDD" id="cd08368">
    <property type="entry name" value="LIM"/>
    <property type="match status" value="1"/>
</dbReference>
<feature type="region of interest" description="Disordered" evidence="5">
    <location>
        <begin position="225"/>
        <end position="270"/>
    </location>
</feature>
<feature type="compositionally biased region" description="Polar residues" evidence="5">
    <location>
        <begin position="10"/>
        <end position="22"/>
    </location>
</feature>
<feature type="compositionally biased region" description="Basic and acidic residues" evidence="5">
    <location>
        <begin position="39"/>
        <end position="64"/>
    </location>
</feature>